<dbReference type="Proteomes" id="UP000507245">
    <property type="component" value="Unassembled WGS sequence"/>
</dbReference>
<evidence type="ECO:0000313" key="4">
    <source>
        <dbReference type="Proteomes" id="UP000507245"/>
    </source>
</evidence>
<protein>
    <submittedName>
        <fullName evidence="1">Uncharacterized protein</fullName>
    </submittedName>
</protein>
<gene>
    <name evidence="1" type="ORF">CURHAP_LOCUS47624</name>
    <name evidence="2" type="ORF">ORAREDHAP_LOCUS47192</name>
</gene>
<dbReference type="EMBL" id="CAEKKB010000008">
    <property type="protein sequence ID" value="CAB4319664.1"/>
    <property type="molecule type" value="Genomic_DNA"/>
</dbReference>
<proteinExistence type="predicted"/>
<name>A0A6J5VJD7_PRUAR</name>
<keyword evidence="4" id="KW-1185">Reference proteome</keyword>
<reference evidence="4" key="1">
    <citation type="journal article" date="2020" name="Genome Biol.">
        <title>Gamete binning: chromosome-level and haplotype-resolved genome assembly enabled by high-throughput single-cell sequencing of gamete genomes.</title>
        <authorList>
            <person name="Campoy J.A."/>
            <person name="Sun H."/>
            <person name="Goel M."/>
            <person name="Jiao W.-B."/>
            <person name="Folz-Donahue K."/>
            <person name="Wang N."/>
            <person name="Rubio M."/>
            <person name="Liu C."/>
            <person name="Kukat C."/>
            <person name="Ruiz D."/>
            <person name="Huettel B."/>
            <person name="Schneeberger K."/>
        </authorList>
    </citation>
    <scope>NUCLEOTIDE SEQUENCE [LARGE SCALE GENOMIC DNA]</scope>
    <source>
        <strain evidence="4">cv. Rojo Pasion</strain>
    </source>
</reference>
<dbReference type="AlphaFoldDB" id="A0A6J5VJD7"/>
<accession>A0A6J5VJD7</accession>
<dbReference type="Proteomes" id="UP000507222">
    <property type="component" value="Unassembled WGS sequence"/>
</dbReference>
<reference evidence="1 3" key="2">
    <citation type="submission" date="2020-05" db="EMBL/GenBank/DDBJ databases">
        <authorList>
            <person name="Campoy J."/>
            <person name="Schneeberger K."/>
            <person name="Spophaly S."/>
        </authorList>
    </citation>
    <scope>NUCLEOTIDE SEQUENCE [LARGE SCALE GENOMIC DNA]</scope>
    <source>
        <strain evidence="1">PruArmRojPasFocal</strain>
    </source>
</reference>
<sequence>MPLKLQTPTPMSSHKVHLFGLDLKHYLPKVALRFHKSNSHLIFKTLSDLQDFGRKLGLRLTLV</sequence>
<dbReference type="EMBL" id="CAEKDK010000008">
    <property type="protein sequence ID" value="CAB4289189.1"/>
    <property type="molecule type" value="Genomic_DNA"/>
</dbReference>
<organism evidence="1 3">
    <name type="scientific">Prunus armeniaca</name>
    <name type="common">Apricot</name>
    <name type="synonym">Armeniaca vulgaris</name>
    <dbReference type="NCBI Taxonomy" id="36596"/>
    <lineage>
        <taxon>Eukaryota</taxon>
        <taxon>Viridiplantae</taxon>
        <taxon>Streptophyta</taxon>
        <taxon>Embryophyta</taxon>
        <taxon>Tracheophyta</taxon>
        <taxon>Spermatophyta</taxon>
        <taxon>Magnoliopsida</taxon>
        <taxon>eudicotyledons</taxon>
        <taxon>Gunneridae</taxon>
        <taxon>Pentapetalae</taxon>
        <taxon>rosids</taxon>
        <taxon>fabids</taxon>
        <taxon>Rosales</taxon>
        <taxon>Rosaceae</taxon>
        <taxon>Amygdaloideae</taxon>
        <taxon>Amygdaleae</taxon>
        <taxon>Prunus</taxon>
    </lineage>
</organism>
<evidence type="ECO:0000313" key="3">
    <source>
        <dbReference type="Proteomes" id="UP000507222"/>
    </source>
</evidence>
<evidence type="ECO:0000313" key="2">
    <source>
        <dbReference type="EMBL" id="CAB4319664.1"/>
    </source>
</evidence>
<evidence type="ECO:0000313" key="1">
    <source>
        <dbReference type="EMBL" id="CAB4289189.1"/>
    </source>
</evidence>